<dbReference type="Gene3D" id="3.30.750.70">
    <property type="entry name" value="4-hydroxybutyrate coenzyme like domains"/>
    <property type="match status" value="1"/>
</dbReference>
<comment type="similarity">
    <text evidence="1">Belongs to the acetyl-CoA hydrolase/transferase family.</text>
</comment>
<feature type="domain" description="Acetyl-CoA hydrolase/transferase C-terminal" evidence="4">
    <location>
        <begin position="278"/>
        <end position="438"/>
    </location>
</feature>
<evidence type="ECO:0000256" key="1">
    <source>
        <dbReference type="ARBA" id="ARBA00009632"/>
    </source>
</evidence>
<keyword evidence="6" id="KW-1185">Reference proteome</keyword>
<dbReference type="InterPro" id="IPR046433">
    <property type="entry name" value="ActCoA_hydro"/>
</dbReference>
<dbReference type="GO" id="GO:0006083">
    <property type="term" value="P:acetate metabolic process"/>
    <property type="evidence" value="ECO:0007669"/>
    <property type="project" value="InterPro"/>
</dbReference>
<evidence type="ECO:0000259" key="3">
    <source>
        <dbReference type="Pfam" id="PF02550"/>
    </source>
</evidence>
<protein>
    <submittedName>
        <fullName evidence="5">Acyl-CoA hydrolase</fullName>
    </submittedName>
</protein>
<dbReference type="AlphaFoldDB" id="A0A1H3ATF3"/>
<dbReference type="EMBL" id="FNOU01000001">
    <property type="protein sequence ID" value="SDX32671.1"/>
    <property type="molecule type" value="Genomic_DNA"/>
</dbReference>
<dbReference type="OrthoDB" id="9801795at2"/>
<name>A0A1H3ATF3_EUBBA</name>
<dbReference type="InterPro" id="IPR026888">
    <property type="entry name" value="AcetylCoA_hyd_C"/>
</dbReference>
<evidence type="ECO:0000259" key="4">
    <source>
        <dbReference type="Pfam" id="PF13336"/>
    </source>
</evidence>
<dbReference type="Proteomes" id="UP000199652">
    <property type="component" value="Unassembled WGS sequence"/>
</dbReference>
<dbReference type="SUPFAM" id="SSF100950">
    <property type="entry name" value="NagB/RpiA/CoA transferase-like"/>
    <property type="match status" value="2"/>
</dbReference>
<dbReference type="GO" id="GO:0008775">
    <property type="term" value="F:acetate CoA-transferase activity"/>
    <property type="evidence" value="ECO:0007669"/>
    <property type="project" value="InterPro"/>
</dbReference>
<dbReference type="Gene3D" id="3.40.1080.20">
    <property type="entry name" value="Acetyl-CoA hydrolase/transferase C-terminal domain"/>
    <property type="match status" value="1"/>
</dbReference>
<evidence type="ECO:0000256" key="2">
    <source>
        <dbReference type="ARBA" id="ARBA00022679"/>
    </source>
</evidence>
<dbReference type="PANTHER" id="PTHR21432:SF20">
    <property type="entry name" value="ACETYL-COA HYDROLASE"/>
    <property type="match status" value="1"/>
</dbReference>
<organism evidence="5 6">
    <name type="scientific">Eubacterium barkeri</name>
    <name type="common">Clostridium barkeri</name>
    <dbReference type="NCBI Taxonomy" id="1528"/>
    <lineage>
        <taxon>Bacteria</taxon>
        <taxon>Bacillati</taxon>
        <taxon>Bacillota</taxon>
        <taxon>Clostridia</taxon>
        <taxon>Eubacteriales</taxon>
        <taxon>Eubacteriaceae</taxon>
        <taxon>Eubacterium</taxon>
    </lineage>
</organism>
<keyword evidence="2" id="KW-0808">Transferase</keyword>
<reference evidence="6" key="1">
    <citation type="submission" date="2016-10" db="EMBL/GenBank/DDBJ databases">
        <authorList>
            <person name="Varghese N."/>
            <person name="Submissions S."/>
        </authorList>
    </citation>
    <scope>NUCLEOTIDE SEQUENCE [LARGE SCALE GENOMIC DNA]</scope>
    <source>
        <strain evidence="6">VPI 5359</strain>
    </source>
</reference>
<evidence type="ECO:0000313" key="6">
    <source>
        <dbReference type="Proteomes" id="UP000199652"/>
    </source>
</evidence>
<accession>A0A1H3ATF3</accession>
<dbReference type="InterPro" id="IPR003702">
    <property type="entry name" value="ActCoA_hydro_N"/>
</dbReference>
<feature type="domain" description="Acetyl-CoA hydrolase/transferase N-terminal" evidence="3">
    <location>
        <begin position="5"/>
        <end position="191"/>
    </location>
</feature>
<dbReference type="Gene3D" id="3.40.1080.10">
    <property type="entry name" value="Glutaconate Coenzyme A-transferase"/>
    <property type="match status" value="1"/>
</dbReference>
<dbReference type="GO" id="GO:0016787">
    <property type="term" value="F:hydrolase activity"/>
    <property type="evidence" value="ECO:0007669"/>
    <property type="project" value="UniProtKB-KW"/>
</dbReference>
<dbReference type="InterPro" id="IPR038460">
    <property type="entry name" value="AcetylCoA_hyd_C_sf"/>
</dbReference>
<sequence length="444" mass="48903">MKSFQELYEEKKMTAKQALELIQDGDYMFSAQAAGEPAAILSELQHLKETGVKGTTLNTCLPLKYYEAFKDPEMRGVMDHNGWFFSAGLRDAHKHKMVSCVPQSSTSILRKTLDRLVYENRRPVVLATVSPMDDHGYLSLSISAIYERDLINQGALTILEVNPNYPRTFGDTQVHISEVDALVESDRPIPVSNPAPYTEVDAAIGKHVASLVEDGSTIQLGIGNIPNAVAAELKTKKHLGIHTEMFTESMVDLIECGAVDNSCKGQYDGYSVCSFTMGSQRLYDYIDDNPAVLFKSCTFTNDPYSIGKNNKFVSVNASLEVDLTGQCASETVGYDQWSGTGGQSETVQGAQMSPGGKSIIAMHSTYTTKDEDGNPVLHSKIVPFLHEGAAVTTSRNDTDYVVTEYGIAWLRGLNVGQRAEALINIAHPDFREALRQKAEEYQIW</sequence>
<evidence type="ECO:0000313" key="5">
    <source>
        <dbReference type="EMBL" id="SDX32671.1"/>
    </source>
</evidence>
<dbReference type="RefSeq" id="WP_090242475.1">
    <property type="nucleotide sequence ID" value="NZ_FNOU01000001.1"/>
</dbReference>
<dbReference type="Pfam" id="PF02550">
    <property type="entry name" value="AcetylCoA_hydro"/>
    <property type="match status" value="1"/>
</dbReference>
<gene>
    <name evidence="5" type="ORF">SAMN04488579_101165</name>
</gene>
<dbReference type="Pfam" id="PF13336">
    <property type="entry name" value="AcetylCoA_hyd_C"/>
    <property type="match status" value="1"/>
</dbReference>
<keyword evidence="5" id="KW-0378">Hydrolase</keyword>
<dbReference type="InterPro" id="IPR037171">
    <property type="entry name" value="NagB/RpiA_transferase-like"/>
</dbReference>
<proteinExistence type="inferred from homology"/>
<dbReference type="STRING" id="1528.SAMN04488579_101165"/>
<dbReference type="PANTHER" id="PTHR21432">
    <property type="entry name" value="ACETYL-COA HYDROLASE-RELATED"/>
    <property type="match status" value="1"/>
</dbReference>